<protein>
    <recommendedName>
        <fullName evidence="1">3'-5' exonuclease domain-containing protein</fullName>
    </recommendedName>
</protein>
<dbReference type="Pfam" id="PF01612">
    <property type="entry name" value="DNA_pol_A_exo1"/>
    <property type="match status" value="1"/>
</dbReference>
<dbReference type="PANTHER" id="PTHR43040">
    <property type="entry name" value="RIBONUCLEASE D"/>
    <property type="match status" value="1"/>
</dbReference>
<dbReference type="GO" id="GO:0006139">
    <property type="term" value="P:nucleobase-containing compound metabolic process"/>
    <property type="evidence" value="ECO:0007669"/>
    <property type="project" value="InterPro"/>
</dbReference>
<dbReference type="OrthoDB" id="26838at2759"/>
<dbReference type="AlphaFoldDB" id="A0A1L7WLX5"/>
<accession>A0A1L7WLX5</accession>
<gene>
    <name evidence="2" type="ORF">PAC_03648</name>
</gene>
<dbReference type="GO" id="GO:0003676">
    <property type="term" value="F:nucleic acid binding"/>
    <property type="evidence" value="ECO:0007669"/>
    <property type="project" value="InterPro"/>
</dbReference>
<dbReference type="PANTHER" id="PTHR43040:SF1">
    <property type="entry name" value="RIBONUCLEASE D"/>
    <property type="match status" value="1"/>
</dbReference>
<sequence length="229" mass="25939">MSSSTLAVKLIDDVATLTDFLSVLLARPTNPTSLPTLYLDLEGKELSRTRTISLLTIHHTPTSATYLIDITTLSDSAFSTPAPTPNTTQTLKSILEEVSIPKVFFDVRNDSDALFSHFKISLKGIIDLQLLELGSRSGPLYQKRHVRRRQEDRKPYVRSRERRSYAVFDARPLKEEMVVYCVQDVTFLPALLSVYTRKFANRGKAMGEWKGKIERAILERVRDSQTAGY</sequence>
<dbReference type="InterPro" id="IPR002562">
    <property type="entry name" value="3'-5'_exonuclease_dom"/>
</dbReference>
<dbReference type="InterPro" id="IPR012337">
    <property type="entry name" value="RNaseH-like_sf"/>
</dbReference>
<dbReference type="STRING" id="576137.A0A1L7WLX5"/>
<evidence type="ECO:0000259" key="1">
    <source>
        <dbReference type="SMART" id="SM00474"/>
    </source>
</evidence>
<dbReference type="Proteomes" id="UP000184330">
    <property type="component" value="Unassembled WGS sequence"/>
</dbReference>
<dbReference type="SMART" id="SM00474">
    <property type="entry name" value="35EXOc"/>
    <property type="match status" value="1"/>
</dbReference>
<dbReference type="SUPFAM" id="SSF53098">
    <property type="entry name" value="Ribonuclease H-like"/>
    <property type="match status" value="1"/>
</dbReference>
<feature type="domain" description="3'-5' exonuclease" evidence="1">
    <location>
        <begin position="8"/>
        <end position="200"/>
    </location>
</feature>
<dbReference type="Gene3D" id="3.30.420.10">
    <property type="entry name" value="Ribonuclease H-like superfamily/Ribonuclease H"/>
    <property type="match status" value="1"/>
</dbReference>
<dbReference type="InterPro" id="IPR036397">
    <property type="entry name" value="RNaseH_sf"/>
</dbReference>
<dbReference type="GO" id="GO:0008408">
    <property type="term" value="F:3'-5' exonuclease activity"/>
    <property type="evidence" value="ECO:0007669"/>
    <property type="project" value="InterPro"/>
</dbReference>
<evidence type="ECO:0000313" key="3">
    <source>
        <dbReference type="Proteomes" id="UP000184330"/>
    </source>
</evidence>
<name>A0A1L7WLX5_9HELO</name>
<reference evidence="2 3" key="1">
    <citation type="submission" date="2016-03" db="EMBL/GenBank/DDBJ databases">
        <authorList>
            <person name="Ploux O."/>
        </authorList>
    </citation>
    <scope>NUCLEOTIDE SEQUENCE [LARGE SCALE GENOMIC DNA]</scope>
    <source>
        <strain evidence="2 3">UAMH 11012</strain>
    </source>
</reference>
<evidence type="ECO:0000313" key="2">
    <source>
        <dbReference type="EMBL" id="CZR53767.1"/>
    </source>
</evidence>
<dbReference type="EMBL" id="FJOG01000004">
    <property type="protein sequence ID" value="CZR53767.1"/>
    <property type="molecule type" value="Genomic_DNA"/>
</dbReference>
<keyword evidence="3" id="KW-1185">Reference proteome</keyword>
<organism evidence="2 3">
    <name type="scientific">Phialocephala subalpina</name>
    <dbReference type="NCBI Taxonomy" id="576137"/>
    <lineage>
        <taxon>Eukaryota</taxon>
        <taxon>Fungi</taxon>
        <taxon>Dikarya</taxon>
        <taxon>Ascomycota</taxon>
        <taxon>Pezizomycotina</taxon>
        <taxon>Leotiomycetes</taxon>
        <taxon>Helotiales</taxon>
        <taxon>Mollisiaceae</taxon>
        <taxon>Phialocephala</taxon>
        <taxon>Phialocephala fortinii species complex</taxon>
    </lineage>
</organism>
<proteinExistence type="predicted"/>